<dbReference type="Gene3D" id="2.40.50.90">
    <property type="match status" value="1"/>
</dbReference>
<dbReference type="RefSeq" id="WP_233426883.1">
    <property type="nucleotide sequence ID" value="NZ_FMTM01000018.1"/>
</dbReference>
<reference evidence="2 3" key="1">
    <citation type="submission" date="2016-10" db="EMBL/GenBank/DDBJ databases">
        <authorList>
            <person name="de Groot N.N."/>
        </authorList>
    </citation>
    <scope>NUCLEOTIDE SEQUENCE [LARGE SCALE GENOMIC DNA]</scope>
    <source>
        <strain evidence="2 3">CGMCC 1.3401</strain>
    </source>
</reference>
<dbReference type="Proteomes" id="UP000199542">
    <property type="component" value="Unassembled WGS sequence"/>
</dbReference>
<evidence type="ECO:0000313" key="2">
    <source>
        <dbReference type="EMBL" id="SCW89095.1"/>
    </source>
</evidence>
<gene>
    <name evidence="2" type="ORF">SAMN02927900_06220</name>
</gene>
<name>A0A1G4U801_9HYPH</name>
<evidence type="ECO:0000259" key="1">
    <source>
        <dbReference type="Pfam" id="PF00565"/>
    </source>
</evidence>
<dbReference type="AlphaFoldDB" id="A0A1G4U801"/>
<dbReference type="InterPro" id="IPR016071">
    <property type="entry name" value="Staphylococal_nuclease_OB-fold"/>
</dbReference>
<evidence type="ECO:0000313" key="3">
    <source>
        <dbReference type="Proteomes" id="UP000199542"/>
    </source>
</evidence>
<dbReference type="Pfam" id="PF00565">
    <property type="entry name" value="SNase"/>
    <property type="match status" value="1"/>
</dbReference>
<protein>
    <submittedName>
        <fullName evidence="2">Nuclease homologue</fullName>
    </submittedName>
</protein>
<feature type="domain" description="TNase-like" evidence="1">
    <location>
        <begin position="5"/>
        <end position="66"/>
    </location>
</feature>
<dbReference type="InterPro" id="IPR035437">
    <property type="entry name" value="SNase_OB-fold_sf"/>
</dbReference>
<sequence>MASGDVVCDDRGADIYERQLGVCRVGQREINAEMVASGNAWAFGKYSTDYVTLEDRAHSEQLGIWQASTIPA</sequence>
<organism evidence="2 3">
    <name type="scientific">Rhizobium mongolense subsp. loessense</name>
    <dbReference type="NCBI Taxonomy" id="158890"/>
    <lineage>
        <taxon>Bacteria</taxon>
        <taxon>Pseudomonadati</taxon>
        <taxon>Pseudomonadota</taxon>
        <taxon>Alphaproteobacteria</taxon>
        <taxon>Hyphomicrobiales</taxon>
        <taxon>Rhizobiaceae</taxon>
        <taxon>Rhizobium/Agrobacterium group</taxon>
        <taxon>Rhizobium</taxon>
    </lineage>
</organism>
<accession>A0A1G4U801</accession>
<dbReference type="SUPFAM" id="SSF50199">
    <property type="entry name" value="Staphylococcal nuclease"/>
    <property type="match status" value="1"/>
</dbReference>
<dbReference type="EMBL" id="FMTM01000018">
    <property type="protein sequence ID" value="SCW89095.1"/>
    <property type="molecule type" value="Genomic_DNA"/>
</dbReference>
<proteinExistence type="predicted"/>